<protein>
    <submittedName>
        <fullName evidence="1">Uncharacterized protein</fullName>
    </submittedName>
</protein>
<comment type="caution">
    <text evidence="1">The sequence shown here is derived from an EMBL/GenBank/DDBJ whole genome shotgun (WGS) entry which is preliminary data.</text>
</comment>
<keyword evidence="2" id="KW-1185">Reference proteome</keyword>
<organism evidence="1 2">
    <name type="scientific">Caenorhabditis nigoni</name>
    <dbReference type="NCBI Taxonomy" id="1611254"/>
    <lineage>
        <taxon>Eukaryota</taxon>
        <taxon>Metazoa</taxon>
        <taxon>Ecdysozoa</taxon>
        <taxon>Nematoda</taxon>
        <taxon>Chromadorea</taxon>
        <taxon>Rhabditida</taxon>
        <taxon>Rhabditina</taxon>
        <taxon>Rhabditomorpha</taxon>
        <taxon>Rhabditoidea</taxon>
        <taxon>Rhabditidae</taxon>
        <taxon>Peloderinae</taxon>
        <taxon>Caenorhabditis</taxon>
    </lineage>
</organism>
<accession>A0A2G5VUI2</accession>
<proteinExistence type="predicted"/>
<dbReference type="Proteomes" id="UP000230233">
    <property type="component" value="Chromosome I"/>
</dbReference>
<evidence type="ECO:0000313" key="1">
    <source>
        <dbReference type="EMBL" id="PIC55452.1"/>
    </source>
</evidence>
<sequence length="125" mass="14681">MADKLPKKKPFWKKFGFIVNTDPSDQPGRHWQSIFVNGNTCFFFCSLAEPQNIYIQKFLKLYPRVVQNPIRHQSLSAVTCGGYCVFIQAMMSRSVRFETLIEIFIKMSNDDEYIINYLKDAYSYI</sequence>
<dbReference type="AlphaFoldDB" id="A0A2G5VUI2"/>
<evidence type="ECO:0000313" key="2">
    <source>
        <dbReference type="Proteomes" id="UP000230233"/>
    </source>
</evidence>
<dbReference type="EMBL" id="PDUG01000001">
    <property type="protein sequence ID" value="PIC55452.1"/>
    <property type="molecule type" value="Genomic_DNA"/>
</dbReference>
<name>A0A2G5VUI2_9PELO</name>
<reference evidence="2" key="1">
    <citation type="submission" date="2017-10" db="EMBL/GenBank/DDBJ databases">
        <title>Rapid genome shrinkage in a self-fertile nematode reveals novel sperm competition proteins.</title>
        <authorList>
            <person name="Yin D."/>
            <person name="Schwarz E.M."/>
            <person name="Thomas C.G."/>
            <person name="Felde R.L."/>
            <person name="Korf I.F."/>
            <person name="Cutter A.D."/>
            <person name="Schartner C.M."/>
            <person name="Ralston E.J."/>
            <person name="Meyer B.J."/>
            <person name="Haag E.S."/>
        </authorList>
    </citation>
    <scope>NUCLEOTIDE SEQUENCE [LARGE SCALE GENOMIC DNA]</scope>
    <source>
        <strain evidence="2">JU1422</strain>
    </source>
</reference>
<gene>
    <name evidence="1" type="primary">Cnig_chr_I.g723</name>
    <name evidence="1" type="ORF">B9Z55_000723</name>
</gene>
<dbReference type="OrthoDB" id="6427852at2759"/>